<accession>A0ABS8V8M7</accession>
<dbReference type="CDD" id="cd05162">
    <property type="entry name" value="PWWP"/>
    <property type="match status" value="1"/>
</dbReference>
<reference evidence="3 4" key="1">
    <citation type="journal article" date="2021" name="BMC Genomics">
        <title>Datura genome reveals duplications of psychoactive alkaloid biosynthetic genes and high mutation rate following tissue culture.</title>
        <authorList>
            <person name="Rajewski A."/>
            <person name="Carter-House D."/>
            <person name="Stajich J."/>
            <person name="Litt A."/>
        </authorList>
    </citation>
    <scope>NUCLEOTIDE SEQUENCE [LARGE SCALE GENOMIC DNA]</scope>
    <source>
        <strain evidence="3">AR-01</strain>
    </source>
</reference>
<dbReference type="PANTHER" id="PTHR10688:SF5">
    <property type="entry name" value="PWWP DOMAIN-CONTAINING PROTEIN 1-RELATED"/>
    <property type="match status" value="1"/>
</dbReference>
<feature type="region of interest" description="Disordered" evidence="1">
    <location>
        <begin position="402"/>
        <end position="471"/>
    </location>
</feature>
<feature type="region of interest" description="Disordered" evidence="1">
    <location>
        <begin position="650"/>
        <end position="779"/>
    </location>
</feature>
<dbReference type="SUPFAM" id="SSF63748">
    <property type="entry name" value="Tudor/PWWP/MBT"/>
    <property type="match status" value="1"/>
</dbReference>
<feature type="compositionally biased region" description="Basic and acidic residues" evidence="1">
    <location>
        <begin position="758"/>
        <end position="773"/>
    </location>
</feature>
<name>A0ABS8V8M7_DATST</name>
<evidence type="ECO:0000259" key="2">
    <source>
        <dbReference type="PROSITE" id="PS50812"/>
    </source>
</evidence>
<gene>
    <name evidence="3" type="ORF">HAX54_029343</name>
</gene>
<comment type="caution">
    <text evidence="3">The sequence shown here is derived from an EMBL/GenBank/DDBJ whole genome shotgun (WGS) entry which is preliminary data.</text>
</comment>
<dbReference type="Pfam" id="PF00855">
    <property type="entry name" value="PWWP"/>
    <property type="match status" value="1"/>
</dbReference>
<proteinExistence type="predicted"/>
<evidence type="ECO:0000313" key="3">
    <source>
        <dbReference type="EMBL" id="MCD9642504.1"/>
    </source>
</evidence>
<feature type="compositionally biased region" description="Polar residues" evidence="1">
    <location>
        <begin position="667"/>
        <end position="683"/>
    </location>
</feature>
<feature type="compositionally biased region" description="Polar residues" evidence="1">
    <location>
        <begin position="436"/>
        <end position="453"/>
    </location>
</feature>
<protein>
    <recommendedName>
        <fullName evidence="2">PWWP domain-containing protein</fullName>
    </recommendedName>
</protein>
<dbReference type="InterPro" id="IPR000313">
    <property type="entry name" value="PWWP_dom"/>
</dbReference>
<dbReference type="Gene3D" id="2.30.30.140">
    <property type="match status" value="1"/>
</dbReference>
<feature type="compositionally biased region" description="Basic and acidic residues" evidence="1">
    <location>
        <begin position="456"/>
        <end position="466"/>
    </location>
</feature>
<feature type="domain" description="PWWP" evidence="2">
    <location>
        <begin position="141"/>
        <end position="190"/>
    </location>
</feature>
<feature type="compositionally biased region" description="Basic and acidic residues" evidence="1">
    <location>
        <begin position="69"/>
        <end position="81"/>
    </location>
</feature>
<feature type="region of interest" description="Disordered" evidence="1">
    <location>
        <begin position="1"/>
        <end position="81"/>
    </location>
</feature>
<dbReference type="PROSITE" id="PS50812">
    <property type="entry name" value="PWWP"/>
    <property type="match status" value="1"/>
</dbReference>
<dbReference type="SMART" id="SM00293">
    <property type="entry name" value="PWWP"/>
    <property type="match status" value="1"/>
</dbReference>
<feature type="compositionally biased region" description="Basic and acidic residues" evidence="1">
    <location>
        <begin position="930"/>
        <end position="940"/>
    </location>
</feature>
<dbReference type="Proteomes" id="UP000823775">
    <property type="component" value="Unassembled WGS sequence"/>
</dbReference>
<evidence type="ECO:0000313" key="4">
    <source>
        <dbReference type="Proteomes" id="UP000823775"/>
    </source>
</evidence>
<feature type="compositionally biased region" description="Polar residues" evidence="1">
    <location>
        <begin position="406"/>
        <end position="420"/>
    </location>
</feature>
<dbReference type="PANTHER" id="PTHR10688">
    <property type="entry name" value="PWWP DOMAIN-CONTAINING PROTEIN"/>
    <property type="match status" value="1"/>
</dbReference>
<keyword evidence="4" id="KW-1185">Reference proteome</keyword>
<feature type="region of interest" description="Disordered" evidence="1">
    <location>
        <begin position="484"/>
        <end position="532"/>
    </location>
</feature>
<dbReference type="EMBL" id="JACEIK010003636">
    <property type="protein sequence ID" value="MCD9642504.1"/>
    <property type="molecule type" value="Genomic_DNA"/>
</dbReference>
<feature type="compositionally biased region" description="Basic and acidic residues" evidence="1">
    <location>
        <begin position="689"/>
        <end position="712"/>
    </location>
</feature>
<dbReference type="InterPro" id="IPR052657">
    <property type="entry name" value="PDP_family_Arabidopsis"/>
</dbReference>
<organism evidence="3 4">
    <name type="scientific">Datura stramonium</name>
    <name type="common">Jimsonweed</name>
    <name type="synonym">Common thornapple</name>
    <dbReference type="NCBI Taxonomy" id="4076"/>
    <lineage>
        <taxon>Eukaryota</taxon>
        <taxon>Viridiplantae</taxon>
        <taxon>Streptophyta</taxon>
        <taxon>Embryophyta</taxon>
        <taxon>Tracheophyta</taxon>
        <taxon>Spermatophyta</taxon>
        <taxon>Magnoliopsida</taxon>
        <taxon>eudicotyledons</taxon>
        <taxon>Gunneridae</taxon>
        <taxon>Pentapetalae</taxon>
        <taxon>asterids</taxon>
        <taxon>lamiids</taxon>
        <taxon>Solanales</taxon>
        <taxon>Solanaceae</taxon>
        <taxon>Solanoideae</taxon>
        <taxon>Datureae</taxon>
        <taxon>Datura</taxon>
    </lineage>
</organism>
<feature type="compositionally biased region" description="Low complexity" evidence="1">
    <location>
        <begin position="947"/>
        <end position="962"/>
    </location>
</feature>
<sequence length="1065" mass="116017">MISVMSNRFEANRSNDLVEETKVRVSTTSSSSPADDSAEAEVSMDVKNSRVSNSQTEDSRVLNVESDGNETRVRGIKDEEGAKSGRVKLEQKGKIALVSSKTDVRKGKLEPVVSEYDLMLSKFDEFAGNGKCWSVGYGFEMGDMVWGKVKSHPWWPGHVFSEAFATPSVRRSKREGHILVAFYGDSSYGWFDPDELVHFEPTFAEKSMQTNVKNFIKAVEEGVDEVGRRSALGLVCHCRKKYRLRALSVNGFFAVDFSDLERNCTYSASQIKKARERFQPKETFDFVRKLALKPKIKVREDLNFVKKKATVLAYRKAVFEEDDPTYAEAFGVIPSKQAQDVAQSFRQPSSRAPLSGRLVLAETLGKGKGSSKSNKMKDQVEKDRYLFKRRDEPVNLKVHQIGPAQAGSSDQPVHVDSSSLAEKDASPCAADHLPNASGSSLIESFKQPSSQAANVEDLHGERKAEDGGTDVVLPSVPAEARLHAGGSQVNINSGSDKVKVRKRSGGEVSGGSSPSTERKKKKKKAAFGLNTNSNHVDGQAVVSSDNLVMEKVARESVQVPSSPREELQMDIQQKGDLADSSVSDRVVTEVKVGIRSNNIELPQVLSDLHAIALDPFCGAESISNINVIRELFLKFRSLVYQKSLALSAAAESESSTPVNKSPVAALTSDTGPSNNVKQTSNLKPQKIPARLDDPTKVGRKRGPSDRQEEMAAKKKKKINDLRALAAQKKAPGKTLDVQPGESKEISTKKLVSTPVKSSKPDSGKKKEPGEKAPDPTMLVMKFPPNGSLPSISELKARFARFGTLDHSATRVFWKSSTCRLVYQYRDHAVQAFRFATGSTNLFGNANVRCYIREVAAEGQDTDSTKVPREDGSAGTCAPKDGAADSRSSAKPGQLKSCLKKPPGEEGPATNGGNGSNRGTPRVKFMLGAEDNNRDRGEQTNDIKNINNTSSIADGSASSSSNINNYTTQSSMLPLPAIAQYANAPNDNHFAPPVVAHRNVPNYNNQVSVPEAARPVVAHRNVPNYNNQVSVPEADFSQQMLGLLTKCSDIVTELTGLLGYFPYHAL</sequence>
<feature type="compositionally biased region" description="Low complexity" evidence="1">
    <location>
        <begin position="24"/>
        <end position="43"/>
    </location>
</feature>
<evidence type="ECO:0000256" key="1">
    <source>
        <dbReference type="SAM" id="MobiDB-lite"/>
    </source>
</evidence>
<feature type="region of interest" description="Disordered" evidence="1">
    <location>
        <begin position="857"/>
        <end position="962"/>
    </location>
</feature>
<feature type="compositionally biased region" description="Basic and acidic residues" evidence="1">
    <location>
        <begin position="862"/>
        <end position="871"/>
    </location>
</feature>